<protein>
    <recommendedName>
        <fullName evidence="1">BTB domain-containing protein</fullName>
    </recommendedName>
</protein>
<sequence length="493" mass="56262">LSSPFPRSISSIYRTLQMNGDTRFRTSSSTHVPSLDSAPTVSTLEWTLPSSIIVNISVVNTLHELIPSFVTPKHRSDPSNYLGILVNLISGVEKLSWESKISVFHSGELAHTVMKRFRETNLSEIRLDSFVEGLSGMVHIYIELIPIDDVTSSMDVTSRVLIVQGERYEVSAEALALHSPYFESLFFGPFSEKNKTEIEIEGIHSEEFGRLIYTLTKGVPIQEDTVVELLMHADRFDIPFVKDRCEDYLIQHERIHSGSKSCASTLSTLMIFAQKFRLDRFTEFLISRMESITQVVECMELFSEELPIRSLLMRSLGSRIRKVPVNIRPEIYLDLSDTTDTWTERVTFELFSDLCPTIVQRFIDYCQGNLYEDGKRRHLRGTHVSIIDVDSIEFFPVEHNDDNPAYISIPPDCDEKNDLLPHQGCLIASRESLLPQVDFPVTFGVCLGNPFHFGRSPNDVVVFGKLLDNREALEYLFYHSREKTFMIGESQLL</sequence>
<dbReference type="InterPro" id="IPR029000">
    <property type="entry name" value="Cyclophilin-like_dom_sf"/>
</dbReference>
<dbReference type="SUPFAM" id="SSF50891">
    <property type="entry name" value="Cyclophilin-like"/>
    <property type="match status" value="1"/>
</dbReference>
<evidence type="ECO:0000313" key="2">
    <source>
        <dbReference type="EMBL" id="GMT33058.1"/>
    </source>
</evidence>
<dbReference type="SUPFAM" id="SSF54695">
    <property type="entry name" value="POZ domain"/>
    <property type="match status" value="1"/>
</dbReference>
<dbReference type="CDD" id="cd18186">
    <property type="entry name" value="BTB_POZ_ZBTB_KLHL-like"/>
    <property type="match status" value="1"/>
</dbReference>
<dbReference type="Proteomes" id="UP001432322">
    <property type="component" value="Unassembled WGS sequence"/>
</dbReference>
<dbReference type="InterPro" id="IPR000210">
    <property type="entry name" value="BTB/POZ_dom"/>
</dbReference>
<dbReference type="Gene3D" id="3.30.710.10">
    <property type="entry name" value="Potassium Channel Kv1.1, Chain A"/>
    <property type="match status" value="1"/>
</dbReference>
<dbReference type="Pfam" id="PF00651">
    <property type="entry name" value="BTB"/>
    <property type="match status" value="1"/>
</dbReference>
<dbReference type="SMART" id="SM00225">
    <property type="entry name" value="BTB"/>
    <property type="match status" value="1"/>
</dbReference>
<evidence type="ECO:0000259" key="1">
    <source>
        <dbReference type="PROSITE" id="PS50097"/>
    </source>
</evidence>
<dbReference type="PROSITE" id="PS50097">
    <property type="entry name" value="BTB"/>
    <property type="match status" value="1"/>
</dbReference>
<keyword evidence="3" id="KW-1185">Reference proteome</keyword>
<dbReference type="PANTHER" id="PTHR22744">
    <property type="entry name" value="HELIX LOOP HELIX PROTEIN 21-RELATED"/>
    <property type="match status" value="1"/>
</dbReference>
<feature type="domain" description="BTB" evidence="1">
    <location>
        <begin position="157"/>
        <end position="218"/>
    </location>
</feature>
<reference evidence="2" key="1">
    <citation type="submission" date="2023-10" db="EMBL/GenBank/DDBJ databases">
        <title>Genome assembly of Pristionchus species.</title>
        <authorList>
            <person name="Yoshida K."/>
            <person name="Sommer R.J."/>
        </authorList>
    </citation>
    <scope>NUCLEOTIDE SEQUENCE</scope>
    <source>
        <strain evidence="2">RS5133</strain>
    </source>
</reference>
<accession>A0AAV5WS31</accession>
<dbReference type="EMBL" id="BTSY01000006">
    <property type="protein sequence ID" value="GMT33058.1"/>
    <property type="molecule type" value="Genomic_DNA"/>
</dbReference>
<name>A0AAV5WS31_9BILA</name>
<dbReference type="PANTHER" id="PTHR22744:SF14">
    <property type="entry name" value="BTB DOMAIN-CONTAINING PROTEIN-RELATED"/>
    <property type="match status" value="1"/>
</dbReference>
<feature type="non-terminal residue" evidence="2">
    <location>
        <position position="1"/>
    </location>
</feature>
<dbReference type="AlphaFoldDB" id="A0AAV5WS31"/>
<evidence type="ECO:0000313" key="3">
    <source>
        <dbReference type="Proteomes" id="UP001432322"/>
    </source>
</evidence>
<dbReference type="Gene3D" id="2.40.100.10">
    <property type="entry name" value="Cyclophilin-like"/>
    <property type="match status" value="1"/>
</dbReference>
<comment type="caution">
    <text evidence="2">The sequence shown here is derived from an EMBL/GenBank/DDBJ whole genome shotgun (WGS) entry which is preliminary data.</text>
</comment>
<gene>
    <name evidence="2" type="ORF">PFISCL1PPCAC_24355</name>
</gene>
<dbReference type="InterPro" id="IPR011333">
    <property type="entry name" value="SKP1/BTB/POZ_sf"/>
</dbReference>
<proteinExistence type="predicted"/>
<organism evidence="2 3">
    <name type="scientific">Pristionchus fissidentatus</name>
    <dbReference type="NCBI Taxonomy" id="1538716"/>
    <lineage>
        <taxon>Eukaryota</taxon>
        <taxon>Metazoa</taxon>
        <taxon>Ecdysozoa</taxon>
        <taxon>Nematoda</taxon>
        <taxon>Chromadorea</taxon>
        <taxon>Rhabditida</taxon>
        <taxon>Rhabditina</taxon>
        <taxon>Diplogasteromorpha</taxon>
        <taxon>Diplogasteroidea</taxon>
        <taxon>Neodiplogasteridae</taxon>
        <taxon>Pristionchus</taxon>
    </lineage>
</organism>